<gene>
    <name evidence="2" type="ORF">B0A55_11906</name>
</gene>
<feature type="compositionally biased region" description="Basic and acidic residues" evidence="1">
    <location>
        <begin position="1"/>
        <end position="12"/>
    </location>
</feature>
<dbReference type="AlphaFoldDB" id="A0A4U0WHF8"/>
<dbReference type="Proteomes" id="UP000309340">
    <property type="component" value="Unassembled WGS sequence"/>
</dbReference>
<accession>A0A4U0WHF8</accession>
<dbReference type="EMBL" id="NAJQ01001082">
    <property type="protein sequence ID" value="TKA62390.1"/>
    <property type="molecule type" value="Genomic_DNA"/>
</dbReference>
<dbReference type="OrthoDB" id="4194555at2759"/>
<keyword evidence="3" id="KW-1185">Reference proteome</keyword>
<sequence length="1049" mass="116489">MARMKEMARADDAPPGPSAHGDDATTTPAPAPLSSAPYGLQFGLGKHRRLLNSQTRSTANTTFNPEAAEFVPHMPTKRKASSSATPSKPIASSSRLSTRDAAREPLIKAKDLYAADDASVFGRHSGALESYLLDLATDEYDTALELIPPFLRPRQSARSANLRSKQDPGVENKAQGRLSFILVSFPSDEALDKRTRYLPLCSASTLGPGNSSDHLTVLPTHRRRILASGSVPSHVAWPPDEVPAELFDLITLSLARDDVKSMRLVNHEFERKVSRSLFHTSVVPFNTELYDMVGEEARTALQQSESESEPVGKSKGTAVPLQNNYLKSLATRSSLHWKNAKEDDGDKIYRKHGLRVFQGFGPHIRRFGMSFEVSESQLLQLPIKKELDHVDAYYGNYDWPPPHYTRFDGLAGLEHTADETSRMKDAFDKLEIVQELALSIDSGLGWMNGPDVSIHSRIFQRPTAVFGRSNNVSDHEMQAALEFWTALQQSHGSFSQLDPKEVSVAYRQLEITLVQLDGLKGTIFADTQRWSTIDAHRILPLGTLVSDKTRLGVLYTNTAQADVLTSLGAEAIVIPRNLRKEQKEWLLETEWAQRAFLDSYMLAVMDNPSTFENVTRLNIAKLSSGFLPTIVRQQFWDALPSLQDVTLHVSPHWRSVAKDNAGLAETTLKNPSSAVTLFYNVLRSRLSQLEMLKKLNIGWVDGGEHAQGMLARNANVLPAPIAQLEQSIAVNGGNGLLVFKHVEELTLTNCWMTPVVLESLVRKHAGYKLQKLTLSSVSLTAHPRATAPAQPAAMPPVVHGNLHVQQQQQSQQPNFGFPPGMNNMHQPANVQQLTHMQQQWQHFAQLQTATGGLLGPPPPQFNFNMPTQTPAFHQPPALPTTFTNQNPTQPHQPGTTLLQGHREGSWPSILARLFPRPHQTHPSTSFSHDQTPLHPPTTNLKTLTLTSCGYLRLNHAPFDQTSTEPGPHSAYTPWFRIRHATLRPMMLESKERYLGTVMQFMPQRELDALQLVWGLREGWEDRVKAQEAEFDGLASGGTGRITGTIRVVV</sequence>
<feature type="region of interest" description="Disordered" evidence="1">
    <location>
        <begin position="1"/>
        <end position="39"/>
    </location>
</feature>
<comment type="caution">
    <text evidence="2">The sequence shown here is derived from an EMBL/GenBank/DDBJ whole genome shotgun (WGS) entry which is preliminary data.</text>
</comment>
<name>A0A4U0WHF8_9PEZI</name>
<feature type="region of interest" description="Disordered" evidence="1">
    <location>
        <begin position="57"/>
        <end position="99"/>
    </location>
</feature>
<feature type="compositionally biased region" description="Polar residues" evidence="1">
    <location>
        <begin position="81"/>
        <end position="96"/>
    </location>
</feature>
<feature type="region of interest" description="Disordered" evidence="1">
    <location>
        <begin position="298"/>
        <end position="317"/>
    </location>
</feature>
<evidence type="ECO:0000256" key="1">
    <source>
        <dbReference type="SAM" id="MobiDB-lite"/>
    </source>
</evidence>
<reference evidence="2 3" key="1">
    <citation type="submission" date="2017-03" db="EMBL/GenBank/DDBJ databases">
        <title>Genomes of endolithic fungi from Antarctica.</title>
        <authorList>
            <person name="Coleine C."/>
            <person name="Masonjones S."/>
            <person name="Stajich J.E."/>
        </authorList>
    </citation>
    <scope>NUCLEOTIDE SEQUENCE [LARGE SCALE GENOMIC DNA]</scope>
    <source>
        <strain evidence="2 3">CCFEE 5184</strain>
    </source>
</reference>
<evidence type="ECO:0000313" key="2">
    <source>
        <dbReference type="EMBL" id="TKA62390.1"/>
    </source>
</evidence>
<proteinExistence type="predicted"/>
<evidence type="ECO:0000313" key="3">
    <source>
        <dbReference type="Proteomes" id="UP000309340"/>
    </source>
</evidence>
<evidence type="ECO:0008006" key="4">
    <source>
        <dbReference type="Google" id="ProtNLM"/>
    </source>
</evidence>
<protein>
    <recommendedName>
        <fullName evidence="4">F-box domain-containing protein</fullName>
    </recommendedName>
</protein>
<organism evidence="2 3">
    <name type="scientific">Friedmanniomyces simplex</name>
    <dbReference type="NCBI Taxonomy" id="329884"/>
    <lineage>
        <taxon>Eukaryota</taxon>
        <taxon>Fungi</taxon>
        <taxon>Dikarya</taxon>
        <taxon>Ascomycota</taxon>
        <taxon>Pezizomycotina</taxon>
        <taxon>Dothideomycetes</taxon>
        <taxon>Dothideomycetidae</taxon>
        <taxon>Mycosphaerellales</taxon>
        <taxon>Teratosphaeriaceae</taxon>
        <taxon>Friedmanniomyces</taxon>
    </lineage>
</organism>